<comment type="similarity">
    <text evidence="7">Belongs to the class-I aminoacyl-tRNA synthetase family.</text>
</comment>
<evidence type="ECO:0000256" key="5">
    <source>
        <dbReference type="ARBA" id="ARBA00022840"/>
    </source>
</evidence>
<evidence type="ECO:0000256" key="2">
    <source>
        <dbReference type="ARBA" id="ARBA00022723"/>
    </source>
</evidence>
<dbReference type="InterPro" id="IPR049940">
    <property type="entry name" value="GluQ/Sye"/>
</dbReference>
<dbReference type="GO" id="GO:0006424">
    <property type="term" value="P:glutamyl-tRNA aminoacylation"/>
    <property type="evidence" value="ECO:0007669"/>
    <property type="project" value="InterPro"/>
</dbReference>
<dbReference type="FunFam" id="3.40.50.620:FF:000093">
    <property type="entry name" value="Glutamyl-Q tRNA(Asp) synthetase"/>
    <property type="match status" value="1"/>
</dbReference>
<keyword evidence="6 7" id="KW-0030">Aminoacyl-tRNA synthetase</keyword>
<reference evidence="9 10" key="1">
    <citation type="submission" date="2020-03" db="EMBL/GenBank/DDBJ databases">
        <title>Complete genome sequence of Shewanella sp.</title>
        <authorList>
            <person name="Kim Y.-S."/>
            <person name="Kim S.-J."/>
            <person name="Jung H.-K."/>
            <person name="Kim K.-H."/>
        </authorList>
    </citation>
    <scope>NUCLEOTIDE SEQUENCE [LARGE SCALE GENOMIC DNA]</scope>
    <source>
        <strain evidence="9 10">PN3F2</strain>
    </source>
</reference>
<dbReference type="PANTHER" id="PTHR43311:SF1">
    <property type="entry name" value="GLUTAMYL-Q TRNA(ASP) SYNTHETASE"/>
    <property type="match status" value="1"/>
</dbReference>
<organism evidence="9 10">
    <name type="scientific">Shewanella aestuarii</name>
    <dbReference type="NCBI Taxonomy" id="1028752"/>
    <lineage>
        <taxon>Bacteria</taxon>
        <taxon>Pseudomonadati</taxon>
        <taxon>Pseudomonadota</taxon>
        <taxon>Gammaproteobacteria</taxon>
        <taxon>Alteromonadales</taxon>
        <taxon>Shewanellaceae</taxon>
        <taxon>Shewanella</taxon>
    </lineage>
</organism>
<dbReference type="GO" id="GO:0005829">
    <property type="term" value="C:cytosol"/>
    <property type="evidence" value="ECO:0007669"/>
    <property type="project" value="TreeGrafter"/>
</dbReference>
<dbReference type="PRINTS" id="PR00987">
    <property type="entry name" value="TRNASYNTHGLU"/>
</dbReference>
<dbReference type="GO" id="GO:0004818">
    <property type="term" value="F:glutamate-tRNA ligase activity"/>
    <property type="evidence" value="ECO:0007669"/>
    <property type="project" value="TreeGrafter"/>
</dbReference>
<evidence type="ECO:0000313" key="10">
    <source>
        <dbReference type="Proteomes" id="UP000502608"/>
    </source>
</evidence>
<dbReference type="EC" id="6.1.1.-" evidence="9"/>
<evidence type="ECO:0000256" key="3">
    <source>
        <dbReference type="ARBA" id="ARBA00022741"/>
    </source>
</evidence>
<evidence type="ECO:0000256" key="4">
    <source>
        <dbReference type="ARBA" id="ARBA00022833"/>
    </source>
</evidence>
<evidence type="ECO:0000256" key="1">
    <source>
        <dbReference type="ARBA" id="ARBA00022598"/>
    </source>
</evidence>
<proteinExistence type="inferred from homology"/>
<sequence>MQGELTLALFVLQRFTLFTSIKEYYVDYVIHWTFCSLPSGPLHFGSLIAALGSYLRAHSQNGQWLVRMEDLDPPREVKGASDDILKTLAAYGLHWHGKVLYQSQRYQAYQDCIEQLLTHQQAYYCQCTRKMIQTTGGIYNGYCGRLAIPHQQGAIRMRNHAKIDQFIDLNHGKVTVSASFAAEDFIIKRSDGLYAYQLAVVLDDAFQGITEVVRGSDLLEASCRQISLYNMLNLPNPQWLHLPLACEKKGLKLSKQNHAPAIDIKAPQQSLLAALSFLNQPAVDIDDVDIMLKQAVEQFSLQRIPKQTEIILPNCPPQ</sequence>
<dbReference type="KEGG" id="saes:HBH39_03275"/>
<dbReference type="AlphaFoldDB" id="A0A6G9QQJ7"/>
<protein>
    <submittedName>
        <fullName evidence="9">tRNA glutamyl-Q(34) synthetase GluQRS</fullName>
        <ecNumber evidence="9">6.1.1.-</ecNumber>
    </submittedName>
</protein>
<dbReference type="PANTHER" id="PTHR43311">
    <property type="entry name" value="GLUTAMATE--TRNA LIGASE"/>
    <property type="match status" value="1"/>
</dbReference>
<keyword evidence="3 7" id="KW-0547">Nucleotide-binding</keyword>
<dbReference type="InterPro" id="IPR020058">
    <property type="entry name" value="Glu/Gln-tRNA-synth_Ib_cat-dom"/>
</dbReference>
<dbReference type="InterPro" id="IPR000924">
    <property type="entry name" value="Glu/Gln-tRNA-synth"/>
</dbReference>
<dbReference type="EMBL" id="CP050313">
    <property type="protein sequence ID" value="QIR16089.1"/>
    <property type="molecule type" value="Genomic_DNA"/>
</dbReference>
<keyword evidence="4" id="KW-0862">Zinc</keyword>
<evidence type="ECO:0000313" key="9">
    <source>
        <dbReference type="EMBL" id="QIR16089.1"/>
    </source>
</evidence>
<dbReference type="NCBIfam" id="NF004314">
    <property type="entry name" value="PRK05710.1-3"/>
    <property type="match status" value="1"/>
</dbReference>
<dbReference type="Proteomes" id="UP000502608">
    <property type="component" value="Chromosome"/>
</dbReference>
<dbReference type="GO" id="GO:0005524">
    <property type="term" value="F:ATP binding"/>
    <property type="evidence" value="ECO:0007669"/>
    <property type="project" value="UniProtKB-KW"/>
</dbReference>
<keyword evidence="1 7" id="KW-0436">Ligase</keyword>
<dbReference type="InterPro" id="IPR022380">
    <property type="entry name" value="Glu-Q_tRNA(Asp)_Synthase"/>
</dbReference>
<keyword evidence="10" id="KW-1185">Reference proteome</keyword>
<name>A0A6G9QQJ7_9GAMM</name>
<dbReference type="GO" id="GO:0006400">
    <property type="term" value="P:tRNA modification"/>
    <property type="evidence" value="ECO:0007669"/>
    <property type="project" value="InterPro"/>
</dbReference>
<feature type="domain" description="Glutamyl/glutaminyl-tRNA synthetase class Ib catalytic" evidence="8">
    <location>
        <begin position="151"/>
        <end position="264"/>
    </location>
</feature>
<keyword evidence="7" id="KW-0648">Protein biosynthesis</keyword>
<keyword evidence="2" id="KW-0479">Metal-binding</keyword>
<feature type="domain" description="Glutamyl/glutaminyl-tRNA synthetase class Ib catalytic" evidence="8">
    <location>
        <begin position="37"/>
        <end position="133"/>
    </location>
</feature>
<evidence type="ECO:0000256" key="6">
    <source>
        <dbReference type="ARBA" id="ARBA00023146"/>
    </source>
</evidence>
<dbReference type="NCBIfam" id="TIGR03838">
    <property type="entry name" value="queuosine_YadB"/>
    <property type="match status" value="1"/>
</dbReference>
<gene>
    <name evidence="9" type="ORF">HBH39_03275</name>
</gene>
<dbReference type="SUPFAM" id="SSF52374">
    <property type="entry name" value="Nucleotidylyl transferase"/>
    <property type="match status" value="1"/>
</dbReference>
<evidence type="ECO:0000259" key="8">
    <source>
        <dbReference type="Pfam" id="PF00749"/>
    </source>
</evidence>
<dbReference type="Pfam" id="PF00749">
    <property type="entry name" value="tRNA-synt_1c"/>
    <property type="match status" value="2"/>
</dbReference>
<dbReference type="GO" id="GO:0008270">
    <property type="term" value="F:zinc ion binding"/>
    <property type="evidence" value="ECO:0007669"/>
    <property type="project" value="InterPro"/>
</dbReference>
<dbReference type="InterPro" id="IPR014729">
    <property type="entry name" value="Rossmann-like_a/b/a_fold"/>
</dbReference>
<dbReference type="Gene3D" id="3.40.50.620">
    <property type="entry name" value="HUPs"/>
    <property type="match status" value="1"/>
</dbReference>
<evidence type="ECO:0000256" key="7">
    <source>
        <dbReference type="RuleBase" id="RU363037"/>
    </source>
</evidence>
<accession>A0A6G9QQJ7</accession>
<keyword evidence="5 7" id="KW-0067">ATP-binding</keyword>